<dbReference type="GO" id="GO:0006614">
    <property type="term" value="P:SRP-dependent cotranslational protein targeting to membrane"/>
    <property type="evidence" value="ECO:0007669"/>
    <property type="project" value="InterPro"/>
</dbReference>
<evidence type="ECO:0000313" key="14">
    <source>
        <dbReference type="Proteomes" id="UP000519439"/>
    </source>
</evidence>
<keyword evidence="7 10" id="KW-0472">Membrane</keyword>
<dbReference type="Pfam" id="PF00448">
    <property type="entry name" value="SRP54"/>
    <property type="match status" value="1"/>
</dbReference>
<dbReference type="InterPro" id="IPR036225">
    <property type="entry name" value="SRP/SRP_N"/>
</dbReference>
<feature type="compositionally biased region" description="Polar residues" evidence="11">
    <location>
        <begin position="53"/>
        <end position="62"/>
    </location>
</feature>
<dbReference type="InterPro" id="IPR027417">
    <property type="entry name" value="P-loop_NTPase"/>
</dbReference>
<dbReference type="InterPro" id="IPR000897">
    <property type="entry name" value="SRP54_GTPase_dom"/>
</dbReference>
<dbReference type="InterPro" id="IPR013822">
    <property type="entry name" value="Signal_recog_particl_SRP54_hlx"/>
</dbReference>
<dbReference type="GO" id="GO:0005737">
    <property type="term" value="C:cytoplasm"/>
    <property type="evidence" value="ECO:0007669"/>
    <property type="project" value="UniProtKB-SubCell"/>
</dbReference>
<comment type="catalytic activity">
    <reaction evidence="9 10">
        <text>GTP + H2O = GDP + phosphate + H(+)</text>
        <dbReference type="Rhea" id="RHEA:19669"/>
        <dbReference type="ChEBI" id="CHEBI:15377"/>
        <dbReference type="ChEBI" id="CHEBI:15378"/>
        <dbReference type="ChEBI" id="CHEBI:37565"/>
        <dbReference type="ChEBI" id="CHEBI:43474"/>
        <dbReference type="ChEBI" id="CHEBI:58189"/>
        <dbReference type="EC" id="3.6.5.4"/>
    </reaction>
</comment>
<dbReference type="SUPFAM" id="SSF52540">
    <property type="entry name" value="P-loop containing nucleoside triphosphate hydrolases"/>
    <property type="match status" value="1"/>
</dbReference>
<dbReference type="InterPro" id="IPR004390">
    <property type="entry name" value="SR_rcpt_FtsY"/>
</dbReference>
<accession>A0A7W6IH34</accession>
<keyword evidence="5 10" id="KW-0378">Hydrolase</keyword>
<evidence type="ECO:0000256" key="7">
    <source>
        <dbReference type="ARBA" id="ARBA00023136"/>
    </source>
</evidence>
<comment type="similarity">
    <text evidence="10">Belongs to the GTP-binding SRP family. FtsY subfamily.</text>
</comment>
<dbReference type="AlphaFoldDB" id="A0A7W6IH34"/>
<dbReference type="HAMAP" id="MF_00920">
    <property type="entry name" value="FtsY"/>
    <property type="match status" value="1"/>
</dbReference>
<evidence type="ECO:0000256" key="1">
    <source>
        <dbReference type="ARBA" id="ARBA00004515"/>
    </source>
</evidence>
<keyword evidence="8 10" id="KW-0675">Receptor</keyword>
<gene>
    <name evidence="10" type="primary">ftsY</name>
    <name evidence="13" type="ORF">GGR34_003029</name>
</gene>
<evidence type="ECO:0000313" key="13">
    <source>
        <dbReference type="EMBL" id="MBB4041359.1"/>
    </source>
</evidence>
<comment type="subcellular location">
    <subcellularLocation>
        <location evidence="1">Cell inner membrane</location>
        <topology evidence="1">Peripheral membrane protein</topology>
        <orientation evidence="1">Cytoplasmic side</orientation>
    </subcellularLocation>
    <subcellularLocation>
        <location evidence="10">Cell membrane</location>
        <topology evidence="10">Peripheral membrane protein</topology>
        <orientation evidence="10">Cytoplasmic side</orientation>
    </subcellularLocation>
    <subcellularLocation>
        <location evidence="10">Cytoplasm</location>
    </subcellularLocation>
</comment>
<dbReference type="RefSeq" id="WP_027316705.1">
    <property type="nucleotide sequence ID" value="NZ_JACIDC010000010.1"/>
</dbReference>
<sequence length="420" mass="44179">MADTKPDKPGFLSRLFGRKAQTAPESVSGTPQAGGHPETMPSPPATAADDLTTVPSTVTDASPDTPEDLKLPGELAGADLQPVESLAPEEDLKELPPAPEPQAQPAPAAPAEKRGWWQRLTEGMRRTSSSLSESVTGLFTKRKLDAATLEELEDALVQADLGVPAAMRITEAIAAGRYDKEISPQEVKAILAGEVEKTLEPVAQPLVLDRAKKPFVILMVGVNGAGKTTTIGKLSQKFRQQGLKVMLAAGDTFRAAAIEQLKVWGERVGAPVLAREQGADAAGLAYDALQEAKANGTDVLLIDTAGRLQNKAGLMAELEKIVRVIRKFDAGAPHATLLVLDATVGQNAISQVELFQKAAGVTGLVMTKLDGTARGGILVALAEKFRLPVHFIGVGEGVEDLEPFTARDFAKAIAGLEASS</sequence>
<feature type="compositionally biased region" description="Pro residues" evidence="11">
    <location>
        <begin position="96"/>
        <end position="108"/>
    </location>
</feature>
<dbReference type="PANTHER" id="PTHR43134">
    <property type="entry name" value="SIGNAL RECOGNITION PARTICLE RECEPTOR SUBUNIT ALPHA"/>
    <property type="match status" value="1"/>
</dbReference>
<evidence type="ECO:0000256" key="6">
    <source>
        <dbReference type="ARBA" id="ARBA00023134"/>
    </source>
</evidence>
<evidence type="ECO:0000256" key="10">
    <source>
        <dbReference type="HAMAP-Rule" id="MF_00920"/>
    </source>
</evidence>
<dbReference type="InterPro" id="IPR003593">
    <property type="entry name" value="AAA+_ATPase"/>
</dbReference>
<keyword evidence="4 10" id="KW-0547">Nucleotide-binding</keyword>
<dbReference type="CDD" id="cd17874">
    <property type="entry name" value="FtsY"/>
    <property type="match status" value="1"/>
</dbReference>
<dbReference type="Gene3D" id="1.20.120.140">
    <property type="entry name" value="Signal recognition particle SRP54, nucleotide-binding domain"/>
    <property type="match status" value="1"/>
</dbReference>
<proteinExistence type="inferred from homology"/>
<feature type="region of interest" description="Disordered" evidence="11">
    <location>
        <begin position="1"/>
        <end position="113"/>
    </location>
</feature>
<comment type="function">
    <text evidence="10">Involved in targeting and insertion of nascent membrane proteins into the cytoplasmic membrane. Acts as a receptor for the complex formed by the signal recognition particle (SRP) and the ribosome-nascent chain (RNC). Interaction with SRP-RNC leads to the transfer of the RNC complex to the Sec translocase for insertion into the membrane, the hydrolysis of GTP by both Ffh and FtsY, and the dissociation of the SRP-FtsY complex into the individual components.</text>
</comment>
<keyword evidence="3 10" id="KW-0963">Cytoplasm</keyword>
<dbReference type="EC" id="3.6.5.4" evidence="10"/>
<dbReference type="Proteomes" id="UP000519439">
    <property type="component" value="Unassembled WGS sequence"/>
</dbReference>
<dbReference type="PROSITE" id="PS00300">
    <property type="entry name" value="SRP54"/>
    <property type="match status" value="1"/>
</dbReference>
<feature type="binding site" evidence="10">
    <location>
        <begin position="303"/>
        <end position="307"/>
    </location>
    <ligand>
        <name>GTP</name>
        <dbReference type="ChEBI" id="CHEBI:37565"/>
    </ligand>
</feature>
<dbReference type="SUPFAM" id="SSF47364">
    <property type="entry name" value="Domain of the SRP/SRP receptor G-proteins"/>
    <property type="match status" value="1"/>
</dbReference>
<dbReference type="Pfam" id="PF02881">
    <property type="entry name" value="SRP54_N"/>
    <property type="match status" value="1"/>
</dbReference>
<name>A0A7W6IH34_9HYPH</name>
<feature type="domain" description="SRP54-type proteins GTP-binding" evidence="12">
    <location>
        <begin position="388"/>
        <end position="401"/>
    </location>
</feature>
<keyword evidence="2 10" id="KW-1003">Cell membrane</keyword>
<feature type="binding site" evidence="10">
    <location>
        <begin position="221"/>
        <end position="228"/>
    </location>
    <ligand>
        <name>GTP</name>
        <dbReference type="ChEBI" id="CHEBI:37565"/>
    </ligand>
</feature>
<dbReference type="SMART" id="SM00382">
    <property type="entry name" value="AAA"/>
    <property type="match status" value="1"/>
</dbReference>
<evidence type="ECO:0000256" key="2">
    <source>
        <dbReference type="ARBA" id="ARBA00022475"/>
    </source>
</evidence>
<reference evidence="13 14" key="1">
    <citation type="submission" date="2020-08" db="EMBL/GenBank/DDBJ databases">
        <title>Genomic Encyclopedia of Type Strains, Phase IV (KMG-IV): sequencing the most valuable type-strain genomes for metagenomic binning, comparative biology and taxonomic classification.</title>
        <authorList>
            <person name="Goeker M."/>
        </authorList>
    </citation>
    <scope>NUCLEOTIDE SEQUENCE [LARGE SCALE GENOMIC DNA]</scope>
    <source>
        <strain evidence="13 14">DSM 15743</strain>
    </source>
</reference>
<evidence type="ECO:0000256" key="8">
    <source>
        <dbReference type="ARBA" id="ARBA00023170"/>
    </source>
</evidence>
<protein>
    <recommendedName>
        <fullName evidence="10">Signal recognition particle receptor FtsY</fullName>
        <shortName evidence="10">SRP receptor</shortName>
        <ecNumber evidence="10">3.6.5.4</ecNumber>
    </recommendedName>
</protein>
<keyword evidence="6 10" id="KW-0342">GTP-binding</keyword>
<dbReference type="PANTHER" id="PTHR43134:SF1">
    <property type="entry name" value="SIGNAL RECOGNITION PARTICLE RECEPTOR SUBUNIT ALPHA"/>
    <property type="match status" value="1"/>
</dbReference>
<dbReference type="GO" id="GO:0005525">
    <property type="term" value="F:GTP binding"/>
    <property type="evidence" value="ECO:0007669"/>
    <property type="project" value="UniProtKB-UniRule"/>
</dbReference>
<comment type="subunit">
    <text evidence="10">Part of the signal recognition particle protein translocation system, which is composed of SRP and FtsY. SRP is a ribonucleoprotein composed of Ffh and a 4.5S RNA molecule.</text>
</comment>
<evidence type="ECO:0000256" key="11">
    <source>
        <dbReference type="SAM" id="MobiDB-lite"/>
    </source>
</evidence>
<evidence type="ECO:0000256" key="4">
    <source>
        <dbReference type="ARBA" id="ARBA00022741"/>
    </source>
</evidence>
<organism evidence="13 14">
    <name type="scientific">Microvirga flocculans</name>
    <dbReference type="NCBI Taxonomy" id="217168"/>
    <lineage>
        <taxon>Bacteria</taxon>
        <taxon>Pseudomonadati</taxon>
        <taxon>Pseudomonadota</taxon>
        <taxon>Alphaproteobacteria</taxon>
        <taxon>Hyphomicrobiales</taxon>
        <taxon>Methylobacteriaceae</taxon>
        <taxon>Microvirga</taxon>
    </lineage>
</organism>
<comment type="caution">
    <text evidence="13">The sequence shown here is derived from an EMBL/GenBank/DDBJ whole genome shotgun (WGS) entry which is preliminary data.</text>
</comment>
<evidence type="ECO:0000256" key="5">
    <source>
        <dbReference type="ARBA" id="ARBA00022801"/>
    </source>
</evidence>
<keyword evidence="14" id="KW-1185">Reference proteome</keyword>
<evidence type="ECO:0000256" key="9">
    <source>
        <dbReference type="ARBA" id="ARBA00048027"/>
    </source>
</evidence>
<dbReference type="GO" id="GO:0003924">
    <property type="term" value="F:GTPase activity"/>
    <property type="evidence" value="ECO:0007669"/>
    <property type="project" value="UniProtKB-UniRule"/>
</dbReference>
<dbReference type="GO" id="GO:0005886">
    <property type="term" value="C:plasma membrane"/>
    <property type="evidence" value="ECO:0007669"/>
    <property type="project" value="UniProtKB-SubCell"/>
</dbReference>
<dbReference type="SMART" id="SM00963">
    <property type="entry name" value="SRP54_N"/>
    <property type="match status" value="1"/>
</dbReference>
<dbReference type="Gene3D" id="3.40.50.300">
    <property type="entry name" value="P-loop containing nucleotide triphosphate hydrolases"/>
    <property type="match status" value="1"/>
</dbReference>
<dbReference type="InterPro" id="IPR042101">
    <property type="entry name" value="SRP54_N_sf"/>
</dbReference>
<dbReference type="GO" id="GO:0005047">
    <property type="term" value="F:signal recognition particle binding"/>
    <property type="evidence" value="ECO:0007669"/>
    <property type="project" value="TreeGrafter"/>
</dbReference>
<dbReference type="EMBL" id="JACIDC010000010">
    <property type="protein sequence ID" value="MBB4041359.1"/>
    <property type="molecule type" value="Genomic_DNA"/>
</dbReference>
<evidence type="ECO:0000256" key="3">
    <source>
        <dbReference type="ARBA" id="ARBA00022490"/>
    </source>
</evidence>
<dbReference type="SMART" id="SM00962">
    <property type="entry name" value="SRP54"/>
    <property type="match status" value="1"/>
</dbReference>
<feature type="binding site" evidence="10">
    <location>
        <begin position="367"/>
        <end position="370"/>
    </location>
    <ligand>
        <name>GTP</name>
        <dbReference type="ChEBI" id="CHEBI:37565"/>
    </ligand>
</feature>
<dbReference type="NCBIfam" id="TIGR00064">
    <property type="entry name" value="ftsY"/>
    <property type="match status" value="1"/>
</dbReference>
<evidence type="ECO:0000259" key="12">
    <source>
        <dbReference type="PROSITE" id="PS00300"/>
    </source>
</evidence>
<dbReference type="FunFam" id="3.40.50.300:FF:000053">
    <property type="entry name" value="Signal recognition particle receptor FtsY"/>
    <property type="match status" value="1"/>
</dbReference>